<accession>A0AAV6XH96</accession>
<dbReference type="InterPro" id="IPR026961">
    <property type="entry name" value="PGG_dom"/>
</dbReference>
<dbReference type="AlphaFoldDB" id="A0AAV6XH96"/>
<keyword evidence="1" id="KW-1133">Transmembrane helix</keyword>
<feature type="transmembrane region" description="Helical" evidence="1">
    <location>
        <begin position="297"/>
        <end position="319"/>
    </location>
</feature>
<dbReference type="PANTHER" id="PTHR24177:SF435">
    <property type="entry name" value="ANKYRIN REPEAT-CONTAINING PROTEIN NPR4-LIKE"/>
    <property type="match status" value="1"/>
</dbReference>
<proteinExistence type="predicted"/>
<gene>
    <name evidence="3" type="ORF">BUALT_Bualt07G0126200</name>
</gene>
<dbReference type="EMBL" id="WHWC01000007">
    <property type="protein sequence ID" value="KAG8379792.1"/>
    <property type="molecule type" value="Genomic_DNA"/>
</dbReference>
<feature type="transmembrane region" description="Helical" evidence="1">
    <location>
        <begin position="210"/>
        <end position="230"/>
    </location>
</feature>
<comment type="caution">
    <text evidence="3">The sequence shown here is derived from an EMBL/GenBank/DDBJ whole genome shotgun (WGS) entry which is preliminary data.</text>
</comment>
<feature type="transmembrane region" description="Helical" evidence="1">
    <location>
        <begin position="325"/>
        <end position="350"/>
    </location>
</feature>
<sequence length="371" mass="41856">MSTNFKIAIFILVNFYTTFTAVPKMKSIYHMKLKHLDAIRLVECLLKKMESLTELETFTILYDAMILASGQGIQEVIEVIVNTFPQAIHCHDAGTNNNIFHIAVKNRCENVYNLVYQMNVEKTYFASIWDNSGNSLLHSCATLAPPHKLNLVSGAALQMQRELQWFKEIENFVPPYVRESKNYDGKTPPQIFTEEHEELKKEGEKWMRDTASSCILVAALIVTVVFAAAITVPGGNDQSNGVPIWSKQTAFIIFAMSDAISLFTSATSLLLFLSLWTSRYAEEDFLYVLPKRLSIGLLTLFLSITFMMVAFSATVYLVFGQRRAWVLIPVSALACFPITSFVLLQFPLLVDLISATYGRGIFGKKSDKPFY</sequence>
<feature type="transmembrane region" description="Helical" evidence="1">
    <location>
        <begin position="250"/>
        <end position="276"/>
    </location>
</feature>
<name>A0AAV6XH96_9LAMI</name>
<keyword evidence="1" id="KW-0472">Membrane</keyword>
<evidence type="ECO:0000313" key="4">
    <source>
        <dbReference type="Proteomes" id="UP000826271"/>
    </source>
</evidence>
<feature type="transmembrane region" description="Helical" evidence="1">
    <location>
        <begin position="6"/>
        <end position="22"/>
    </location>
</feature>
<keyword evidence="4" id="KW-1185">Reference proteome</keyword>
<dbReference type="Pfam" id="PF13962">
    <property type="entry name" value="PGG"/>
    <property type="match status" value="1"/>
</dbReference>
<dbReference type="GO" id="GO:0016020">
    <property type="term" value="C:membrane"/>
    <property type="evidence" value="ECO:0007669"/>
    <property type="project" value="TreeGrafter"/>
</dbReference>
<dbReference type="Proteomes" id="UP000826271">
    <property type="component" value="Unassembled WGS sequence"/>
</dbReference>
<organism evidence="3 4">
    <name type="scientific">Buddleja alternifolia</name>
    <dbReference type="NCBI Taxonomy" id="168488"/>
    <lineage>
        <taxon>Eukaryota</taxon>
        <taxon>Viridiplantae</taxon>
        <taxon>Streptophyta</taxon>
        <taxon>Embryophyta</taxon>
        <taxon>Tracheophyta</taxon>
        <taxon>Spermatophyta</taxon>
        <taxon>Magnoliopsida</taxon>
        <taxon>eudicotyledons</taxon>
        <taxon>Gunneridae</taxon>
        <taxon>Pentapetalae</taxon>
        <taxon>asterids</taxon>
        <taxon>lamiids</taxon>
        <taxon>Lamiales</taxon>
        <taxon>Scrophulariaceae</taxon>
        <taxon>Buddlejeae</taxon>
        <taxon>Buddleja</taxon>
    </lineage>
</organism>
<keyword evidence="1" id="KW-0812">Transmembrane</keyword>
<dbReference type="PANTHER" id="PTHR24177">
    <property type="entry name" value="CASKIN"/>
    <property type="match status" value="1"/>
</dbReference>
<evidence type="ECO:0000256" key="1">
    <source>
        <dbReference type="SAM" id="Phobius"/>
    </source>
</evidence>
<evidence type="ECO:0000259" key="2">
    <source>
        <dbReference type="Pfam" id="PF13962"/>
    </source>
</evidence>
<evidence type="ECO:0000313" key="3">
    <source>
        <dbReference type="EMBL" id="KAG8379792.1"/>
    </source>
</evidence>
<reference evidence="3" key="1">
    <citation type="submission" date="2019-10" db="EMBL/GenBank/DDBJ databases">
        <authorList>
            <person name="Zhang R."/>
            <person name="Pan Y."/>
            <person name="Wang J."/>
            <person name="Ma R."/>
            <person name="Yu S."/>
        </authorList>
    </citation>
    <scope>NUCLEOTIDE SEQUENCE</scope>
    <source>
        <strain evidence="3">LA-IB0</strain>
        <tissue evidence="3">Leaf</tissue>
    </source>
</reference>
<feature type="domain" description="PGG" evidence="2">
    <location>
        <begin position="204"/>
        <end position="318"/>
    </location>
</feature>
<protein>
    <recommendedName>
        <fullName evidence="2">PGG domain-containing protein</fullName>
    </recommendedName>
</protein>